<proteinExistence type="inferred from homology"/>
<evidence type="ECO:0000256" key="2">
    <source>
        <dbReference type="ARBA" id="ARBA00022840"/>
    </source>
</evidence>
<dbReference type="SUPFAM" id="SSF52540">
    <property type="entry name" value="P-loop containing nucleoside triphosphate hydrolases"/>
    <property type="match status" value="1"/>
</dbReference>
<keyword evidence="2" id="KW-0067">ATP-binding</keyword>
<accession>A0ABR3A0K3</accession>
<organism evidence="5 6">
    <name type="scientific">Marasmius tenuissimus</name>
    <dbReference type="NCBI Taxonomy" id="585030"/>
    <lineage>
        <taxon>Eukaryota</taxon>
        <taxon>Fungi</taxon>
        <taxon>Dikarya</taxon>
        <taxon>Basidiomycota</taxon>
        <taxon>Agaricomycotina</taxon>
        <taxon>Agaricomycetes</taxon>
        <taxon>Agaricomycetidae</taxon>
        <taxon>Agaricales</taxon>
        <taxon>Marasmiineae</taxon>
        <taxon>Marasmiaceae</taxon>
        <taxon>Marasmius</taxon>
    </lineage>
</organism>
<dbReference type="PANTHER" id="PTHR10695:SF46">
    <property type="entry name" value="BIFUNCTIONAL COENZYME A SYNTHASE-RELATED"/>
    <property type="match status" value="1"/>
</dbReference>
<dbReference type="PANTHER" id="PTHR10695">
    <property type="entry name" value="DEPHOSPHO-COA KINASE-RELATED"/>
    <property type="match status" value="1"/>
</dbReference>
<dbReference type="Gene3D" id="3.40.50.12550">
    <property type="entry name" value="Ubiquitin-activating enzyme E1, inactive adenylation domain, subdomain 2"/>
    <property type="match status" value="1"/>
</dbReference>
<dbReference type="CDD" id="cd02022">
    <property type="entry name" value="DPCK"/>
    <property type="match status" value="1"/>
</dbReference>
<dbReference type="EMBL" id="JBBXMP010000031">
    <property type="protein sequence ID" value="KAL0066862.1"/>
    <property type="molecule type" value="Genomic_DNA"/>
</dbReference>
<evidence type="ECO:0000256" key="1">
    <source>
        <dbReference type="ARBA" id="ARBA00022741"/>
    </source>
</evidence>
<dbReference type="InterPro" id="IPR001977">
    <property type="entry name" value="Depp_CoAkinase"/>
</dbReference>
<comment type="caution">
    <text evidence="5">The sequence shown here is derived from an EMBL/GenBank/DDBJ whole genome shotgun (WGS) entry which is preliminary data.</text>
</comment>
<dbReference type="InterPro" id="IPR000594">
    <property type="entry name" value="ThiF_NAD_FAD-bd"/>
</dbReference>
<dbReference type="HAMAP" id="MF_00376">
    <property type="entry name" value="Dephospho_CoA_kinase"/>
    <property type="match status" value="1"/>
</dbReference>
<dbReference type="Pfam" id="PF01121">
    <property type="entry name" value="CoaE"/>
    <property type="match status" value="1"/>
</dbReference>
<dbReference type="InterPro" id="IPR027417">
    <property type="entry name" value="P-loop_NTPase"/>
</dbReference>
<dbReference type="InterPro" id="IPR035985">
    <property type="entry name" value="Ubiquitin-activating_enz"/>
</dbReference>
<protein>
    <recommendedName>
        <fullName evidence="4">THIF-type NAD/FAD binding fold domain-containing protein</fullName>
    </recommendedName>
</protein>
<sequence>MKEDSKDIESATVSVSVEGQPDNKTRRYDRQLRLWAASGQSALENSRILVISGSATSTSILKNLVLPGIGHFTILDHTKVTPEDAGNNFFLEGPSSIGKSRAEEAVRLLLELNESVDGRADQRDIAEVLENDPSYITSFTLVIAHNLHPTLLGRLSNLLWSDSLNPSLIVVNSAGFLAEFTIQFHEHAIIESHTETAPSLRIDKPFPALYDYATNLDFTKMDPTDHGHVPYVIVLVQLLDKWKKEHGGNPPKTYDEKKAFKASILAMKHKIDEENFDEAEAQAYRCWSETTVPSQIAKLFDEPKLASLTPDSPHFFHLLVALKKFAAQPPHVLPLSSSLPDMKANTESYIHLQKLYKKRAEEEKAEFKTLLQESVPDELVDTFVKNAHGLRLLKGKKWSDFDANPSVLAEKLPINPREASAHLALAALRAVIVKHQGKPTTETLTEEALALLPSGTELSDDFSNAVGELVRAPTADLPNTSAFLGGLVAQEAIKMITKQYEPINGCCVIDLIDSWTVIGLTGGIATGKSTVSSLLQSKYNIPVVDADLLAREVVEPGTPALRRIVKTFGSEVLLTDGSGALDRKKLGSIIFNDEKKRKQLNAIVHPAVRWGMFWGVVKCWLRGERICVLDVPLLIESKLWRYVWGVLLVYLPQETQLQRLMSRDKSSEQDAMSRINSQLPLQQKLDYADYVIQNDGTLEELEAKLSRSVERIRRDAGWTWPSWVPPIGLLSALWVLAYRNLWFQVPVKQPKMF</sequence>
<evidence type="ECO:0000313" key="6">
    <source>
        <dbReference type="Proteomes" id="UP001437256"/>
    </source>
</evidence>
<gene>
    <name evidence="5" type="ORF">AAF712_006057</name>
</gene>
<name>A0ABR3A0K3_9AGAR</name>
<dbReference type="NCBIfam" id="TIGR00152">
    <property type="entry name" value="dephospho-CoA kinase"/>
    <property type="match status" value="1"/>
</dbReference>
<dbReference type="Gene3D" id="3.40.50.720">
    <property type="entry name" value="NAD(P)-binding Rossmann-like Domain"/>
    <property type="match status" value="1"/>
</dbReference>
<keyword evidence="6" id="KW-1185">Reference proteome</keyword>
<dbReference type="Gene3D" id="3.40.50.300">
    <property type="entry name" value="P-loop containing nucleotide triphosphate hydrolases"/>
    <property type="match status" value="1"/>
</dbReference>
<evidence type="ECO:0000313" key="5">
    <source>
        <dbReference type="EMBL" id="KAL0066862.1"/>
    </source>
</evidence>
<evidence type="ECO:0000256" key="3">
    <source>
        <dbReference type="SAM" id="MobiDB-lite"/>
    </source>
</evidence>
<feature type="domain" description="THIF-type NAD/FAD binding fold" evidence="4">
    <location>
        <begin position="28"/>
        <end position="143"/>
    </location>
</feature>
<reference evidence="5 6" key="1">
    <citation type="submission" date="2024-05" db="EMBL/GenBank/DDBJ databases">
        <title>A draft genome resource for the thread blight pathogen Marasmius tenuissimus strain MS-2.</title>
        <authorList>
            <person name="Yulfo-Soto G.E."/>
            <person name="Baruah I.K."/>
            <person name="Amoako-Attah I."/>
            <person name="Bukari Y."/>
            <person name="Meinhardt L.W."/>
            <person name="Bailey B.A."/>
            <person name="Cohen S.P."/>
        </authorList>
    </citation>
    <scope>NUCLEOTIDE SEQUENCE [LARGE SCALE GENOMIC DNA]</scope>
    <source>
        <strain evidence="5 6">MS-2</strain>
    </source>
</reference>
<dbReference type="SUPFAM" id="SSF69572">
    <property type="entry name" value="Activating enzymes of the ubiquitin-like proteins"/>
    <property type="match status" value="1"/>
</dbReference>
<feature type="region of interest" description="Disordered" evidence="3">
    <location>
        <begin position="1"/>
        <end position="22"/>
    </location>
</feature>
<dbReference type="Proteomes" id="UP001437256">
    <property type="component" value="Unassembled WGS sequence"/>
</dbReference>
<evidence type="ECO:0000259" key="4">
    <source>
        <dbReference type="Pfam" id="PF00899"/>
    </source>
</evidence>
<dbReference type="PROSITE" id="PS51219">
    <property type="entry name" value="DPCK"/>
    <property type="match status" value="1"/>
</dbReference>
<keyword evidence="1" id="KW-0547">Nucleotide-binding</keyword>
<dbReference type="Pfam" id="PF00899">
    <property type="entry name" value="ThiF"/>
    <property type="match status" value="1"/>
</dbReference>